<keyword evidence="1" id="KW-0539">Nucleus</keyword>
<dbReference type="PROSITE" id="PS51472">
    <property type="entry name" value="RRM_NUP35"/>
    <property type="match status" value="1"/>
</dbReference>
<dbReference type="Proteomes" id="UP001218218">
    <property type="component" value="Unassembled WGS sequence"/>
</dbReference>
<dbReference type="GO" id="GO:0051028">
    <property type="term" value="P:mRNA transport"/>
    <property type="evidence" value="ECO:0007669"/>
    <property type="project" value="UniProtKB-UniRule"/>
</dbReference>
<proteinExistence type="predicted"/>
<name>A0AAD6Z2B8_9AGAR</name>
<evidence type="ECO:0000313" key="5">
    <source>
        <dbReference type="Proteomes" id="UP001218218"/>
    </source>
</evidence>
<evidence type="ECO:0000256" key="1">
    <source>
        <dbReference type="PROSITE-ProRule" id="PRU00804"/>
    </source>
</evidence>
<evidence type="ECO:0000259" key="3">
    <source>
        <dbReference type="PROSITE" id="PS51472"/>
    </source>
</evidence>
<keyword evidence="1" id="KW-0509">mRNA transport</keyword>
<gene>
    <name evidence="4" type="ORF">DFH08DRAFT_758750</name>
</gene>
<keyword evidence="1" id="KW-0906">Nuclear pore complex</keyword>
<feature type="compositionally biased region" description="Low complexity" evidence="2">
    <location>
        <begin position="276"/>
        <end position="290"/>
    </location>
</feature>
<dbReference type="InterPro" id="IPR007846">
    <property type="entry name" value="RRM_NUP35_dom"/>
</dbReference>
<reference evidence="4" key="1">
    <citation type="submission" date="2023-03" db="EMBL/GenBank/DDBJ databases">
        <title>Massive genome expansion in bonnet fungi (Mycena s.s.) driven by repeated elements and novel gene families across ecological guilds.</title>
        <authorList>
            <consortium name="Lawrence Berkeley National Laboratory"/>
            <person name="Harder C.B."/>
            <person name="Miyauchi S."/>
            <person name="Viragh M."/>
            <person name="Kuo A."/>
            <person name="Thoen E."/>
            <person name="Andreopoulos B."/>
            <person name="Lu D."/>
            <person name="Skrede I."/>
            <person name="Drula E."/>
            <person name="Henrissat B."/>
            <person name="Morin E."/>
            <person name="Kohler A."/>
            <person name="Barry K."/>
            <person name="LaButti K."/>
            <person name="Morin E."/>
            <person name="Salamov A."/>
            <person name="Lipzen A."/>
            <person name="Mereny Z."/>
            <person name="Hegedus B."/>
            <person name="Baldrian P."/>
            <person name="Stursova M."/>
            <person name="Weitz H."/>
            <person name="Taylor A."/>
            <person name="Grigoriev I.V."/>
            <person name="Nagy L.G."/>
            <person name="Martin F."/>
            <person name="Kauserud H."/>
        </authorList>
    </citation>
    <scope>NUCLEOTIDE SEQUENCE</scope>
    <source>
        <strain evidence="4">CBHHK002</strain>
    </source>
</reference>
<dbReference type="AlphaFoldDB" id="A0AAD6Z2B8"/>
<evidence type="ECO:0000313" key="4">
    <source>
        <dbReference type="EMBL" id="KAJ7304549.1"/>
    </source>
</evidence>
<evidence type="ECO:0000256" key="2">
    <source>
        <dbReference type="SAM" id="MobiDB-lite"/>
    </source>
</evidence>
<feature type="compositionally biased region" description="Polar residues" evidence="2">
    <location>
        <begin position="135"/>
        <end position="152"/>
    </location>
</feature>
<comment type="caution">
    <text evidence="4">The sequence shown here is derived from an EMBL/GenBank/DDBJ whole genome shotgun (WGS) entry which is preliminary data.</text>
</comment>
<dbReference type="Pfam" id="PF05172">
    <property type="entry name" value="RRM_Nup35"/>
    <property type="match status" value="1"/>
</dbReference>
<organism evidence="4 5">
    <name type="scientific">Mycena albidolilacea</name>
    <dbReference type="NCBI Taxonomy" id="1033008"/>
    <lineage>
        <taxon>Eukaryota</taxon>
        <taxon>Fungi</taxon>
        <taxon>Dikarya</taxon>
        <taxon>Basidiomycota</taxon>
        <taxon>Agaricomycotina</taxon>
        <taxon>Agaricomycetes</taxon>
        <taxon>Agaricomycetidae</taxon>
        <taxon>Agaricales</taxon>
        <taxon>Marasmiineae</taxon>
        <taxon>Mycenaceae</taxon>
        <taxon>Mycena</taxon>
    </lineage>
</organism>
<keyword evidence="1" id="KW-0653">Protein transport</keyword>
<feature type="region of interest" description="Disordered" evidence="2">
    <location>
        <begin position="309"/>
        <end position="352"/>
    </location>
</feature>
<sequence>MAPSPFAVAGMASTSTSHLNHNPNLNTWGGASTSGSLSNSFTDTLSQSRSHYQPGYLMSASQANNSPTGAQRVDEAPVVQTKAKMNNAFSRGPSSDFGMDSMFQSTRQRQTLADEDAPPMSSVNDIPTEMYAAADSSNSFQPRASAFTSPSKSAFGRRPPPPSSSSTQAQQPMLYIIVFGYPPDKYSLTAEYFQSLTGGGSASVSDPDPHAEIVNCFRIGYRDPADAMRAVRKNGEVLGGSWMVGAKWADPAQAEALLNQPLVARHTSPDPMAVDSPSPSASLNPNNSNSGFGLGATVGTPIKLAPSASAFRRGGASPSKPPAAQAQQAPSAQGWGAAVAPATPVAPAEKAGKGVIGQVSDMIFGW</sequence>
<feature type="region of interest" description="Disordered" evidence="2">
    <location>
        <begin position="106"/>
        <end position="125"/>
    </location>
</feature>
<dbReference type="Gene3D" id="3.30.70.330">
    <property type="match status" value="1"/>
</dbReference>
<feature type="compositionally biased region" description="Polar residues" evidence="2">
    <location>
        <begin position="12"/>
        <end position="48"/>
    </location>
</feature>
<protein>
    <recommendedName>
        <fullName evidence="3">RRM Nup35-type domain-containing protein</fullName>
    </recommendedName>
</protein>
<dbReference type="InterPro" id="IPR012677">
    <property type="entry name" value="Nucleotide-bd_a/b_plait_sf"/>
</dbReference>
<keyword evidence="1" id="KW-0813">Transport</keyword>
<feature type="region of interest" description="Disordered" evidence="2">
    <location>
        <begin position="1"/>
        <end position="48"/>
    </location>
</feature>
<feature type="domain" description="RRM Nup35-type" evidence="3">
    <location>
        <begin position="170"/>
        <end position="256"/>
    </location>
</feature>
<feature type="region of interest" description="Disordered" evidence="2">
    <location>
        <begin position="267"/>
        <end position="294"/>
    </location>
</feature>
<dbReference type="GO" id="GO:0005643">
    <property type="term" value="C:nuclear pore"/>
    <property type="evidence" value="ECO:0007669"/>
    <property type="project" value="UniProtKB-UniRule"/>
</dbReference>
<feature type="region of interest" description="Disordered" evidence="2">
    <location>
        <begin position="135"/>
        <end position="169"/>
    </location>
</feature>
<keyword evidence="1" id="KW-0811">Translocation</keyword>
<dbReference type="EMBL" id="JARIHO010000101">
    <property type="protein sequence ID" value="KAJ7304549.1"/>
    <property type="molecule type" value="Genomic_DNA"/>
</dbReference>
<accession>A0AAD6Z2B8</accession>
<keyword evidence="5" id="KW-1185">Reference proteome</keyword>
<feature type="compositionally biased region" description="Low complexity" evidence="2">
    <location>
        <begin position="314"/>
        <end position="348"/>
    </location>
</feature>